<comment type="caution">
    <text evidence="1">The sequence shown here is derived from an EMBL/GenBank/DDBJ whole genome shotgun (WGS) entry which is preliminary data.</text>
</comment>
<proteinExistence type="predicted"/>
<gene>
    <name evidence="1" type="ORF">Q8A70_25965</name>
</gene>
<dbReference type="Proteomes" id="UP001230156">
    <property type="component" value="Unassembled WGS sequence"/>
</dbReference>
<organism evidence="1 2">
    <name type="scientific">Dongia sedimenti</name>
    <dbReference type="NCBI Taxonomy" id="3064282"/>
    <lineage>
        <taxon>Bacteria</taxon>
        <taxon>Pseudomonadati</taxon>
        <taxon>Pseudomonadota</taxon>
        <taxon>Alphaproteobacteria</taxon>
        <taxon>Rhodospirillales</taxon>
        <taxon>Dongiaceae</taxon>
        <taxon>Dongia</taxon>
    </lineage>
</organism>
<dbReference type="GO" id="GO:0016805">
    <property type="term" value="F:dipeptidase activity"/>
    <property type="evidence" value="ECO:0007669"/>
    <property type="project" value="UniProtKB-KW"/>
</dbReference>
<dbReference type="InterPro" id="IPR008257">
    <property type="entry name" value="Pept_M19"/>
</dbReference>
<name>A0ABU0YVJ6_9PROT</name>
<dbReference type="SUPFAM" id="SSF51556">
    <property type="entry name" value="Metallo-dependent hydrolases"/>
    <property type="match status" value="1"/>
</dbReference>
<keyword evidence="1" id="KW-0378">Hydrolase</keyword>
<dbReference type="PANTHER" id="PTHR10443">
    <property type="entry name" value="MICROSOMAL DIPEPTIDASE"/>
    <property type="match status" value="1"/>
</dbReference>
<dbReference type="PROSITE" id="PS51365">
    <property type="entry name" value="RENAL_DIPEPTIDASE_2"/>
    <property type="match status" value="1"/>
</dbReference>
<dbReference type="Pfam" id="PF01244">
    <property type="entry name" value="Peptidase_M19"/>
    <property type="match status" value="1"/>
</dbReference>
<sequence length="335" mass="36812">MDVAAIEKAPEIYRKSIVWDGHSCMPIMANQDLSAVERHRRAGASFVSLNVGMDFNPLAQCIRVIAGFRDWIAKNSDRYLLAGTVEDVKRAKREGKLAIAFDLEGSAMLEDDLAMLGLFRDLGVRQIHLAYNLNNSIASGCHDQDRGLTALGRAVVREINRVGMLMDCSHTGRKTSLEIMEISSKPVIFSHSNPLALREHVRNITDEQIDRCAETGGVIGICGIGPFLGNNDIRTETVIRHIDYVAQRVGAQHIGLGLDYVFHPEIDDLPADQDADKWWPRALGYGSTNGAMQIVPPEQLPAIAEGLVKRGYAEADIAGILGGNFIRAAERTWIA</sequence>
<evidence type="ECO:0000313" key="2">
    <source>
        <dbReference type="Proteomes" id="UP001230156"/>
    </source>
</evidence>
<accession>A0ABU0YVJ6</accession>
<evidence type="ECO:0000313" key="1">
    <source>
        <dbReference type="EMBL" id="MDQ7251160.1"/>
    </source>
</evidence>
<keyword evidence="1" id="KW-0224">Dipeptidase</keyword>
<protein>
    <submittedName>
        <fullName evidence="1">Membrane dipeptidase</fullName>
        <ecNumber evidence="1">3.4.13.-</ecNumber>
    </submittedName>
</protein>
<dbReference type="RefSeq" id="WP_379961253.1">
    <property type="nucleotide sequence ID" value="NZ_JAUYVI010000009.1"/>
</dbReference>
<reference evidence="2" key="1">
    <citation type="submission" date="2023-08" db="EMBL/GenBank/DDBJ databases">
        <title>Rhodospirillaceae gen. nov., a novel taxon isolated from the Yangtze River Yuezi River estuary sludge.</title>
        <authorList>
            <person name="Ruan L."/>
        </authorList>
    </citation>
    <scope>NUCLEOTIDE SEQUENCE [LARGE SCALE GENOMIC DNA]</scope>
    <source>
        <strain evidence="2">R-7</strain>
    </source>
</reference>
<dbReference type="EMBL" id="JAUYVI010000009">
    <property type="protein sequence ID" value="MDQ7251160.1"/>
    <property type="molecule type" value="Genomic_DNA"/>
</dbReference>
<dbReference type="Gene3D" id="3.20.20.140">
    <property type="entry name" value="Metal-dependent hydrolases"/>
    <property type="match status" value="1"/>
</dbReference>
<keyword evidence="2" id="KW-1185">Reference proteome</keyword>
<dbReference type="EC" id="3.4.13.-" evidence="1"/>
<dbReference type="InterPro" id="IPR032466">
    <property type="entry name" value="Metal_Hydrolase"/>
</dbReference>
<dbReference type="PANTHER" id="PTHR10443:SF12">
    <property type="entry name" value="DIPEPTIDASE"/>
    <property type="match status" value="1"/>
</dbReference>
<keyword evidence="1" id="KW-0645">Protease</keyword>